<dbReference type="EMBL" id="PUIA01000094">
    <property type="protein sequence ID" value="PQO24994.1"/>
    <property type="molecule type" value="Genomic_DNA"/>
</dbReference>
<feature type="domain" description="SWIM-type" evidence="2">
    <location>
        <begin position="55"/>
        <end position="91"/>
    </location>
</feature>
<dbReference type="PROSITE" id="PS50966">
    <property type="entry name" value="ZF_SWIM"/>
    <property type="match status" value="1"/>
</dbReference>
<dbReference type="OrthoDB" id="9816340at2"/>
<protein>
    <recommendedName>
        <fullName evidence="2">SWIM-type domain-containing protein</fullName>
    </recommendedName>
</protein>
<proteinExistence type="predicted"/>
<dbReference type="AlphaFoldDB" id="A0A2S8EZD6"/>
<gene>
    <name evidence="3" type="ORF">C5Y96_26170</name>
</gene>
<sequence>MISIDEDFIAAAAPNAAAAKNGRGLVLKNKFIALHHSDDNSLLFGECQGSGKTPYLCSADFTNPESVTYRCSCPSRQFPCKHSLGLLYAYVEGKSFTPGEVPEALQEKREKAAARAEKKKEDATKPRKVNKSALAKKIKAQLDGLDLLEKLTFDLVRLGIGNMNAKSAREIEKQAKQLGNAYLPGAQSALHDYTKLFFDEDEVKTTASQEAAYSEALDQLGRLHSLVKQGRSYLHTRLDDPELAPETESSIAAWLGHAWQLRELKDAGLVQTKVELVQLAFNSYDDVARREWVDTGTWMNLSTGAIQLTQNYRPYSAAKHIKAEDSCFKIVQVSELCVYPGDVNPRIRWEGMIMRALEEKDFQKICSFAHDSFADVIKQVKNQLKAPLADKLPVYALNFDRIGRVGNDLVVQDTQGQRLVLTEKGLAEEPSTCNLLPLLPSSHLAKQTLIARFRHDLDTRKLQVKPLSIVTSTSIDRLTY</sequence>
<keyword evidence="1" id="KW-0479">Metal-binding</keyword>
<dbReference type="InterPro" id="IPR007527">
    <property type="entry name" value="Znf_SWIM"/>
</dbReference>
<evidence type="ECO:0000313" key="4">
    <source>
        <dbReference type="Proteomes" id="UP000240009"/>
    </source>
</evidence>
<evidence type="ECO:0000259" key="2">
    <source>
        <dbReference type="PROSITE" id="PS50966"/>
    </source>
</evidence>
<dbReference type="GO" id="GO:0008270">
    <property type="term" value="F:zinc ion binding"/>
    <property type="evidence" value="ECO:0007669"/>
    <property type="project" value="UniProtKB-KW"/>
</dbReference>
<reference evidence="3 4" key="1">
    <citation type="submission" date="2018-02" db="EMBL/GenBank/DDBJ databases">
        <title>Comparative genomes isolates from brazilian mangrove.</title>
        <authorList>
            <person name="Araujo J.E."/>
            <person name="Taketani R.G."/>
            <person name="Silva M.C.P."/>
            <person name="Loureco M.V."/>
            <person name="Andreote F.D."/>
        </authorList>
    </citation>
    <scope>NUCLEOTIDE SEQUENCE [LARGE SCALE GENOMIC DNA]</scope>
    <source>
        <strain evidence="3 4">HEX-2 MGV</strain>
    </source>
</reference>
<dbReference type="Proteomes" id="UP000240009">
    <property type="component" value="Unassembled WGS sequence"/>
</dbReference>
<comment type="caution">
    <text evidence="3">The sequence shown here is derived from an EMBL/GenBank/DDBJ whole genome shotgun (WGS) entry which is preliminary data.</text>
</comment>
<evidence type="ECO:0000313" key="3">
    <source>
        <dbReference type="EMBL" id="PQO24994.1"/>
    </source>
</evidence>
<accession>A0A2S8EZD6</accession>
<organism evidence="3 4">
    <name type="scientific">Blastopirellula marina</name>
    <dbReference type="NCBI Taxonomy" id="124"/>
    <lineage>
        <taxon>Bacteria</taxon>
        <taxon>Pseudomonadati</taxon>
        <taxon>Planctomycetota</taxon>
        <taxon>Planctomycetia</taxon>
        <taxon>Pirellulales</taxon>
        <taxon>Pirellulaceae</taxon>
        <taxon>Blastopirellula</taxon>
    </lineage>
</organism>
<dbReference type="Pfam" id="PF04434">
    <property type="entry name" value="SWIM"/>
    <property type="match status" value="1"/>
</dbReference>
<keyword evidence="1" id="KW-0863">Zinc-finger</keyword>
<evidence type="ECO:0000256" key="1">
    <source>
        <dbReference type="PROSITE-ProRule" id="PRU00325"/>
    </source>
</evidence>
<name>A0A2S8EZD6_9BACT</name>
<dbReference type="RefSeq" id="WP_105359862.1">
    <property type="nucleotide sequence ID" value="NZ_PUIA01000094.1"/>
</dbReference>
<keyword evidence="1" id="KW-0862">Zinc</keyword>